<dbReference type="EMBL" id="JBBPBN010000128">
    <property type="protein sequence ID" value="KAK8976558.1"/>
    <property type="molecule type" value="Genomic_DNA"/>
</dbReference>
<protein>
    <recommendedName>
        <fullName evidence="1">RNase H type-1 domain-containing protein</fullName>
    </recommendedName>
</protein>
<dbReference type="InterPro" id="IPR002156">
    <property type="entry name" value="RNaseH_domain"/>
</dbReference>
<gene>
    <name evidence="2" type="ORF">V6N11_049215</name>
</gene>
<keyword evidence="3" id="KW-1185">Reference proteome</keyword>
<evidence type="ECO:0000313" key="3">
    <source>
        <dbReference type="Proteomes" id="UP001396334"/>
    </source>
</evidence>
<evidence type="ECO:0000313" key="2">
    <source>
        <dbReference type="EMBL" id="KAK8976558.1"/>
    </source>
</evidence>
<feature type="domain" description="RNase H type-1" evidence="1">
    <location>
        <begin position="61"/>
        <end position="101"/>
    </location>
</feature>
<dbReference type="Proteomes" id="UP001396334">
    <property type="component" value="Unassembled WGS sequence"/>
</dbReference>
<name>A0ABR2NK44_9ROSI</name>
<accession>A0ABR2NK44</accession>
<comment type="caution">
    <text evidence="2">The sequence shown here is derived from an EMBL/GenBank/DDBJ whole genome shotgun (WGS) entry which is preliminary data.</text>
</comment>
<proteinExistence type="predicted"/>
<organism evidence="2 3">
    <name type="scientific">Hibiscus sabdariffa</name>
    <name type="common">roselle</name>
    <dbReference type="NCBI Taxonomy" id="183260"/>
    <lineage>
        <taxon>Eukaryota</taxon>
        <taxon>Viridiplantae</taxon>
        <taxon>Streptophyta</taxon>
        <taxon>Embryophyta</taxon>
        <taxon>Tracheophyta</taxon>
        <taxon>Spermatophyta</taxon>
        <taxon>Magnoliopsida</taxon>
        <taxon>eudicotyledons</taxon>
        <taxon>Gunneridae</taxon>
        <taxon>Pentapetalae</taxon>
        <taxon>rosids</taxon>
        <taxon>malvids</taxon>
        <taxon>Malvales</taxon>
        <taxon>Malvaceae</taxon>
        <taxon>Malvoideae</taxon>
        <taxon>Hibiscus</taxon>
    </lineage>
</organism>
<evidence type="ECO:0000259" key="1">
    <source>
        <dbReference type="Pfam" id="PF13456"/>
    </source>
</evidence>
<sequence>MVVSMKLLGNLNYWASHGLGDTNVEDVVNWLIDHENDSNIDQMPLEDGYLAFRGVSVYCPVLFVELWVVHDALKQAWNLRYMKLIIETDSADVVDLLLRQPDVLRSDTLAITLHQMLAINWEV</sequence>
<dbReference type="Pfam" id="PF13456">
    <property type="entry name" value="RVT_3"/>
    <property type="match status" value="1"/>
</dbReference>
<reference evidence="2 3" key="1">
    <citation type="journal article" date="2024" name="G3 (Bethesda)">
        <title>Genome assembly of Hibiscus sabdariffa L. provides insights into metabolisms of medicinal natural products.</title>
        <authorList>
            <person name="Kim T."/>
        </authorList>
    </citation>
    <scope>NUCLEOTIDE SEQUENCE [LARGE SCALE GENOMIC DNA]</scope>
    <source>
        <strain evidence="2">TK-2024</strain>
        <tissue evidence="2">Old leaves</tissue>
    </source>
</reference>